<evidence type="ECO:0000256" key="2">
    <source>
        <dbReference type="SAM" id="SignalP"/>
    </source>
</evidence>
<accession>A0ABW7JN83</accession>
<protein>
    <recommendedName>
        <fullName evidence="5">DUF732 domain-containing protein</fullName>
    </recommendedName>
</protein>
<sequence>MSRRWIAVAGLAAALMVPGCSSDEKTGSPVAESSKTSSAATTSSEDESASDDEAVTPLDLNGCVEVTDANLDLFVATTKEDAQKAADVLESYDPPASAKAAIDHFVETGGIQFDDPDYDKYNDAMEKWIDQLCPS</sequence>
<dbReference type="Proteomes" id="UP001609175">
    <property type="component" value="Unassembled WGS sequence"/>
</dbReference>
<dbReference type="RefSeq" id="WP_395115180.1">
    <property type="nucleotide sequence ID" value="NZ_JBIMSO010000053.1"/>
</dbReference>
<evidence type="ECO:0000313" key="3">
    <source>
        <dbReference type="EMBL" id="MFH5209436.1"/>
    </source>
</evidence>
<proteinExistence type="predicted"/>
<gene>
    <name evidence="3" type="ORF">ACHIPZ_14700</name>
</gene>
<feature type="region of interest" description="Disordered" evidence="1">
    <location>
        <begin position="19"/>
        <end position="57"/>
    </location>
</feature>
<feature type="chain" id="PRO_5046283711" description="DUF732 domain-containing protein" evidence="2">
    <location>
        <begin position="23"/>
        <end position="135"/>
    </location>
</feature>
<evidence type="ECO:0000256" key="1">
    <source>
        <dbReference type="SAM" id="MobiDB-lite"/>
    </source>
</evidence>
<feature type="compositionally biased region" description="Acidic residues" evidence="1">
    <location>
        <begin position="44"/>
        <end position="54"/>
    </location>
</feature>
<feature type="signal peptide" evidence="2">
    <location>
        <begin position="1"/>
        <end position="22"/>
    </location>
</feature>
<dbReference type="EMBL" id="JBIMSO010000053">
    <property type="protein sequence ID" value="MFH5209436.1"/>
    <property type="molecule type" value="Genomic_DNA"/>
</dbReference>
<reference evidence="3 4" key="1">
    <citation type="submission" date="2024-10" db="EMBL/GenBank/DDBJ databases">
        <authorList>
            <person name="Riesco R."/>
        </authorList>
    </citation>
    <scope>NUCLEOTIDE SEQUENCE [LARGE SCALE GENOMIC DNA]</scope>
    <source>
        <strain evidence="3 4">NCIMB 15449</strain>
    </source>
</reference>
<name>A0ABW7JN83_9NOCA</name>
<organism evidence="3 4">
    <name type="scientific">Antrihabitans spumae</name>
    <dbReference type="NCBI Taxonomy" id="3373370"/>
    <lineage>
        <taxon>Bacteria</taxon>
        <taxon>Bacillati</taxon>
        <taxon>Actinomycetota</taxon>
        <taxon>Actinomycetes</taxon>
        <taxon>Mycobacteriales</taxon>
        <taxon>Nocardiaceae</taxon>
        <taxon>Antrihabitans</taxon>
    </lineage>
</organism>
<keyword evidence="2" id="KW-0732">Signal</keyword>
<comment type="caution">
    <text evidence="3">The sequence shown here is derived from an EMBL/GenBank/DDBJ whole genome shotgun (WGS) entry which is preliminary data.</text>
</comment>
<evidence type="ECO:0008006" key="5">
    <source>
        <dbReference type="Google" id="ProtNLM"/>
    </source>
</evidence>
<evidence type="ECO:0000313" key="4">
    <source>
        <dbReference type="Proteomes" id="UP001609175"/>
    </source>
</evidence>
<feature type="compositionally biased region" description="Low complexity" evidence="1">
    <location>
        <begin position="31"/>
        <end position="43"/>
    </location>
</feature>